<keyword evidence="6" id="KW-1185">Reference proteome</keyword>
<gene>
    <name evidence="5" type="ORF">HX89_04950</name>
</gene>
<accession>A0A075JGH5</accession>
<dbReference type="Pfam" id="PF07992">
    <property type="entry name" value="Pyr_redox_2"/>
    <property type="match status" value="1"/>
</dbReference>
<dbReference type="PRINTS" id="PR00368">
    <property type="entry name" value="FADPNR"/>
</dbReference>
<dbReference type="GO" id="GO:0004791">
    <property type="term" value="F:thioredoxin-disulfide reductase (NADPH) activity"/>
    <property type="evidence" value="ECO:0007669"/>
    <property type="project" value="UniProtKB-EC"/>
</dbReference>
<dbReference type="InterPro" id="IPR036188">
    <property type="entry name" value="FAD/NAD-bd_sf"/>
</dbReference>
<dbReference type="GeneID" id="41840537"/>
<dbReference type="OrthoDB" id="109585at2"/>
<dbReference type="SUPFAM" id="SSF51905">
    <property type="entry name" value="FAD/NAD(P)-binding domain"/>
    <property type="match status" value="1"/>
</dbReference>
<evidence type="ECO:0000313" key="6">
    <source>
        <dbReference type="Proteomes" id="UP000027986"/>
    </source>
</evidence>
<evidence type="ECO:0000313" key="5">
    <source>
        <dbReference type="EMBL" id="AIF40402.1"/>
    </source>
</evidence>
<dbReference type="InterPro" id="IPR050097">
    <property type="entry name" value="Ferredoxin-NADP_redctase_2"/>
</dbReference>
<comment type="catalytic activity">
    <reaction evidence="3">
        <text>[thioredoxin]-dithiol + NADP(+) = [thioredoxin]-disulfide + NADPH + H(+)</text>
        <dbReference type="Rhea" id="RHEA:20345"/>
        <dbReference type="Rhea" id="RHEA-COMP:10698"/>
        <dbReference type="Rhea" id="RHEA-COMP:10700"/>
        <dbReference type="ChEBI" id="CHEBI:15378"/>
        <dbReference type="ChEBI" id="CHEBI:29950"/>
        <dbReference type="ChEBI" id="CHEBI:50058"/>
        <dbReference type="ChEBI" id="CHEBI:57783"/>
        <dbReference type="ChEBI" id="CHEBI:58349"/>
        <dbReference type="EC" id="1.8.1.9"/>
    </reaction>
</comment>
<evidence type="ECO:0000256" key="2">
    <source>
        <dbReference type="ARBA" id="ARBA00023002"/>
    </source>
</evidence>
<dbReference type="AlphaFoldDB" id="A0A075JGH5"/>
<evidence type="ECO:0000259" key="4">
    <source>
        <dbReference type="Pfam" id="PF07992"/>
    </source>
</evidence>
<organism evidence="5 6">
    <name type="scientific">Dermacoccus nishinomiyaensis</name>
    <dbReference type="NCBI Taxonomy" id="1274"/>
    <lineage>
        <taxon>Bacteria</taxon>
        <taxon>Bacillati</taxon>
        <taxon>Actinomycetota</taxon>
        <taxon>Actinomycetes</taxon>
        <taxon>Micrococcales</taxon>
        <taxon>Dermacoccaceae</taxon>
        <taxon>Dermacoccus</taxon>
    </lineage>
</organism>
<evidence type="ECO:0000256" key="1">
    <source>
        <dbReference type="ARBA" id="ARBA00022630"/>
    </source>
</evidence>
<keyword evidence="1" id="KW-0285">Flavoprotein</keyword>
<dbReference type="RefSeq" id="WP_038567407.1">
    <property type="nucleotide sequence ID" value="NZ_CP008889.1"/>
</dbReference>
<dbReference type="InterPro" id="IPR023753">
    <property type="entry name" value="FAD/NAD-binding_dom"/>
</dbReference>
<dbReference type="EMBL" id="CP008889">
    <property type="protein sequence ID" value="AIF40402.1"/>
    <property type="molecule type" value="Genomic_DNA"/>
</dbReference>
<dbReference type="PANTHER" id="PTHR48105">
    <property type="entry name" value="THIOREDOXIN REDUCTASE 1-RELATED-RELATED"/>
    <property type="match status" value="1"/>
</dbReference>
<proteinExistence type="predicted"/>
<feature type="domain" description="FAD/NAD(P)-binding" evidence="4">
    <location>
        <begin position="237"/>
        <end position="543"/>
    </location>
</feature>
<dbReference type="HOGENOM" id="CLU_031864_5_8_11"/>
<evidence type="ECO:0000256" key="3">
    <source>
        <dbReference type="ARBA" id="ARBA00048132"/>
    </source>
</evidence>
<keyword evidence="2" id="KW-0560">Oxidoreductase</keyword>
<dbReference type="Gene3D" id="3.50.50.60">
    <property type="entry name" value="FAD/NAD(P)-binding domain"/>
    <property type="match status" value="2"/>
</dbReference>
<sequence length="569" mass="60067">MKPRTPVIMLIAAAEHAEEMRDEFAHRYAADYELQLVTTLSESMTMAQGLNARGIPVAMFAATTQVGDATGLVTLQCLHAVMPAAKRVMVRLRSEPWAVEEQRVAQISGQIEAALLLPSGPRDEEFHTAVTELLSDWGWSAGGPEIELVNIVAPAGDPNVGVLRDFLDRQGIPMGVWPPDAPHAAKTLEMARSQGIEIAYPLVRIAEREVHVNPDVRVLGRAFGATVDELGEGHVVDLAIVGAGPAGLAAAVYGASEGLSTAVIEADAVGGQAGTSSMIRNYLGFPRGISGMRLAQRARFQATRFGAGIYSATEVTGFTPGYRGEPHVLETDDGPVCARAVLISTGVAYRRLGVEEVEGFVGRGVYYGAASSAARECEGGHVLVVGGGNSAGQAAIHLSRFARSVSIVVRRDGLAETMSDYLIREIEANPRIVVKTNAEIVGASGTDRLQHVTIRFNENDQELTVPACGLFLLLGAHPCVDWLDGTVARDAKGFVLTGRDVPQEFWRDGLPPEALATSVPGVFAAGDIRAGSMKRVAAASGEGAGAVTLVHHWLEAVVTGTCDPDACAS</sequence>
<dbReference type="eggNOG" id="COG0492">
    <property type="taxonomic scope" value="Bacteria"/>
</dbReference>
<protein>
    <submittedName>
        <fullName evidence="5">Thioredoxin reductase</fullName>
    </submittedName>
</protein>
<dbReference type="Proteomes" id="UP000027986">
    <property type="component" value="Chromosome"/>
</dbReference>
<reference evidence="5 6" key="1">
    <citation type="submission" date="2014-07" db="EMBL/GenBank/DDBJ databases">
        <title>Genome Sequencing of Dermacoccus nishinomiyaensis.</title>
        <authorList>
            <person name="Hong K.W."/>
            <person name="Chan K.G."/>
        </authorList>
    </citation>
    <scope>NUCLEOTIDE SEQUENCE [LARGE SCALE GENOMIC DNA]</scope>
    <source>
        <strain evidence="5 6">M25</strain>
    </source>
</reference>
<name>A0A075JGH5_9MICO</name>
<dbReference type="PRINTS" id="PR00469">
    <property type="entry name" value="PNDRDTASEII"/>
</dbReference>
<dbReference type="KEGG" id="dni:HX89_04950"/>